<sequence length="394" mass="44641">MRGPRAVRIRREMDENRVLFALLNKCLTDAGLEVGGNDGVGEEQPNTHLSIVLAQVRQREYAPYATETSTCVINKSRDDMDGEVGRNNSAIKLQPASHEMKLEWNSRWEQSKGVLGAKYKRLIDGRECTVRVRCIAVGRHLAIHCEGSLPLDEETSASCASEPQTSDVAERVSIVHSTRIMATKYVKRIEVDENGTRITGRCADLPGLWLDIRNSIVFRLLSFFKQHVQGIDRCSLAGLMPELQLRIFSMVPARDMCALSQTCRAFRVLATHDDLWRRLLKIHFSAHVPIEMDSPHEPGKYKKTFARLYAQDTRSRRELHDAFRPFSFLVDRPMYMTGYFPELLGNQPLSLFEPGEPSWSIGDRVPGMGHRISPSSFLSPMTPHTYSSYYGSLI</sequence>
<dbReference type="EMBL" id="KQ242543">
    <property type="protein sequence ID" value="KNC78178.1"/>
    <property type="molecule type" value="Genomic_DNA"/>
</dbReference>
<dbReference type="PROSITE" id="PS50181">
    <property type="entry name" value="FBOX"/>
    <property type="match status" value="1"/>
</dbReference>
<gene>
    <name evidence="2" type="ORF">SARC_09384</name>
</gene>
<dbReference type="PANTHER" id="PTHR15537:SF2">
    <property type="entry name" value="F-BOX ONLY PROTEIN 7"/>
    <property type="match status" value="1"/>
</dbReference>
<dbReference type="Pfam" id="PF12937">
    <property type="entry name" value="F-box-like"/>
    <property type="match status" value="1"/>
</dbReference>
<dbReference type="InterPro" id="IPR036047">
    <property type="entry name" value="F-box-like_dom_sf"/>
</dbReference>
<dbReference type="Gene3D" id="1.20.1280.50">
    <property type="match status" value="1"/>
</dbReference>
<dbReference type="InterPro" id="IPR001810">
    <property type="entry name" value="F-box_dom"/>
</dbReference>
<dbReference type="GO" id="GO:0019901">
    <property type="term" value="F:protein kinase binding"/>
    <property type="evidence" value="ECO:0007669"/>
    <property type="project" value="InterPro"/>
</dbReference>
<dbReference type="PANTHER" id="PTHR15537">
    <property type="entry name" value="F-BOX ONLY PROTEIN 7"/>
    <property type="match status" value="1"/>
</dbReference>
<keyword evidence="3" id="KW-1185">Reference proteome</keyword>
<evidence type="ECO:0000313" key="3">
    <source>
        <dbReference type="Proteomes" id="UP000054560"/>
    </source>
</evidence>
<evidence type="ECO:0000259" key="1">
    <source>
        <dbReference type="PROSITE" id="PS50181"/>
    </source>
</evidence>
<dbReference type="SUPFAM" id="SSF81383">
    <property type="entry name" value="F-box domain"/>
    <property type="match status" value="1"/>
</dbReference>
<protein>
    <recommendedName>
        <fullName evidence="1">F-box domain-containing protein</fullName>
    </recommendedName>
</protein>
<organism evidence="2 3">
    <name type="scientific">Sphaeroforma arctica JP610</name>
    <dbReference type="NCBI Taxonomy" id="667725"/>
    <lineage>
        <taxon>Eukaryota</taxon>
        <taxon>Ichthyosporea</taxon>
        <taxon>Ichthyophonida</taxon>
        <taxon>Sphaeroforma</taxon>
    </lineage>
</organism>
<feature type="domain" description="F-box" evidence="1">
    <location>
        <begin position="233"/>
        <end position="279"/>
    </location>
</feature>
<dbReference type="SMART" id="SM00256">
    <property type="entry name" value="FBOX"/>
    <property type="match status" value="1"/>
</dbReference>
<dbReference type="Proteomes" id="UP000054560">
    <property type="component" value="Unassembled WGS sequence"/>
</dbReference>
<dbReference type="RefSeq" id="XP_014152080.1">
    <property type="nucleotide sequence ID" value="XM_014296605.1"/>
</dbReference>
<evidence type="ECO:0000313" key="2">
    <source>
        <dbReference type="EMBL" id="KNC78178.1"/>
    </source>
</evidence>
<name>A0A0L0FQA4_9EUKA</name>
<dbReference type="GeneID" id="25909888"/>
<proteinExistence type="predicted"/>
<dbReference type="GO" id="GO:1903599">
    <property type="term" value="P:positive regulation of autophagy of mitochondrion"/>
    <property type="evidence" value="ECO:0007669"/>
    <property type="project" value="TreeGrafter"/>
</dbReference>
<reference evidence="2 3" key="1">
    <citation type="submission" date="2011-02" db="EMBL/GenBank/DDBJ databases">
        <title>The Genome Sequence of Sphaeroforma arctica JP610.</title>
        <authorList>
            <consortium name="The Broad Institute Genome Sequencing Platform"/>
            <person name="Russ C."/>
            <person name="Cuomo C."/>
            <person name="Young S.K."/>
            <person name="Zeng Q."/>
            <person name="Gargeya S."/>
            <person name="Alvarado L."/>
            <person name="Berlin A."/>
            <person name="Chapman S.B."/>
            <person name="Chen Z."/>
            <person name="Freedman E."/>
            <person name="Gellesch M."/>
            <person name="Goldberg J."/>
            <person name="Griggs A."/>
            <person name="Gujja S."/>
            <person name="Heilman E."/>
            <person name="Heiman D."/>
            <person name="Howarth C."/>
            <person name="Mehta T."/>
            <person name="Neiman D."/>
            <person name="Pearson M."/>
            <person name="Roberts A."/>
            <person name="Saif S."/>
            <person name="Shea T."/>
            <person name="Shenoy N."/>
            <person name="Sisk P."/>
            <person name="Stolte C."/>
            <person name="Sykes S."/>
            <person name="White J."/>
            <person name="Yandava C."/>
            <person name="Burger G."/>
            <person name="Gray M.W."/>
            <person name="Holland P.W.H."/>
            <person name="King N."/>
            <person name="Lang F.B.F."/>
            <person name="Roger A.J."/>
            <person name="Ruiz-Trillo I."/>
            <person name="Haas B."/>
            <person name="Nusbaum C."/>
            <person name="Birren B."/>
        </authorList>
    </citation>
    <scope>NUCLEOTIDE SEQUENCE [LARGE SCALE GENOMIC DNA]</scope>
    <source>
        <strain evidence="2 3">JP610</strain>
    </source>
</reference>
<dbReference type="AlphaFoldDB" id="A0A0L0FQA4"/>
<accession>A0A0L0FQA4</accession>
<dbReference type="InterPro" id="IPR047118">
    <property type="entry name" value="Fbxo7"/>
</dbReference>